<proteinExistence type="inferred from homology"/>
<comment type="function">
    <text evidence="1">Bidirectionally degrades single-stranded DNA into large acid-insoluble oligonucleotides, which are then degraded further into small acid-soluble oligonucleotides.</text>
</comment>
<dbReference type="GO" id="GO:0008855">
    <property type="term" value="F:exodeoxyribonuclease VII activity"/>
    <property type="evidence" value="ECO:0007669"/>
    <property type="project" value="UniProtKB-UniRule"/>
</dbReference>
<comment type="subunit">
    <text evidence="1">Heterooligomer composed of large and small subunits.</text>
</comment>
<keyword evidence="1 2" id="KW-0378">Hydrolase</keyword>
<accession>A0A0D8IFZ3</accession>
<dbReference type="PANTHER" id="PTHR30008:SF0">
    <property type="entry name" value="EXODEOXYRIBONUCLEASE 7 LARGE SUBUNIT"/>
    <property type="match status" value="1"/>
</dbReference>
<keyword evidence="1 2" id="KW-0540">Nuclease</keyword>
<dbReference type="HAMAP" id="MF_00378">
    <property type="entry name" value="Exonuc_7_L"/>
    <property type="match status" value="1"/>
</dbReference>
<dbReference type="NCBIfam" id="TIGR00237">
    <property type="entry name" value="xseA"/>
    <property type="match status" value="1"/>
</dbReference>
<dbReference type="CDD" id="cd04489">
    <property type="entry name" value="ExoVII_LU_OBF"/>
    <property type="match status" value="1"/>
</dbReference>
<protein>
    <recommendedName>
        <fullName evidence="1">Exodeoxyribonuclease 7 large subunit</fullName>
        <ecNumber evidence="1">3.1.11.6</ecNumber>
    </recommendedName>
    <alternativeName>
        <fullName evidence="1">Exodeoxyribonuclease VII large subunit</fullName>
        <shortName evidence="1">Exonuclease VII large subunit</shortName>
    </alternativeName>
</protein>
<dbReference type="KEGG" id="cace:CACET_c18530"/>
<evidence type="ECO:0000256" key="1">
    <source>
        <dbReference type="HAMAP-Rule" id="MF_00378"/>
    </source>
</evidence>
<feature type="domain" description="Exonuclease VII large subunit C-terminal" evidence="3">
    <location>
        <begin position="124"/>
        <end position="341"/>
    </location>
</feature>
<evidence type="ECO:0000313" key="6">
    <source>
        <dbReference type="Proteomes" id="UP000035704"/>
    </source>
</evidence>
<dbReference type="EC" id="3.1.11.6" evidence="1"/>
<dbReference type="Proteomes" id="UP000035704">
    <property type="component" value="Chromosome"/>
</dbReference>
<feature type="domain" description="OB-fold nucleic acid binding" evidence="4">
    <location>
        <begin position="6"/>
        <end position="100"/>
    </location>
</feature>
<reference evidence="5 6" key="1">
    <citation type="submission" date="2014-10" db="EMBL/GenBank/DDBJ databases">
        <title>Genome sequence of Clostridium aceticum DSM 1496.</title>
        <authorList>
            <person name="Poehlein A."/>
            <person name="Schiel-Bengelsdorf B."/>
            <person name="Gottschalk G."/>
            <person name="Duerre P."/>
            <person name="Daniel R."/>
        </authorList>
    </citation>
    <scope>NUCLEOTIDE SEQUENCE [LARGE SCALE GENOMIC DNA]</scope>
    <source>
        <strain evidence="5 6">DSM 1496</strain>
    </source>
</reference>
<dbReference type="GO" id="GO:0009318">
    <property type="term" value="C:exodeoxyribonuclease VII complex"/>
    <property type="evidence" value="ECO:0007669"/>
    <property type="project" value="UniProtKB-UniRule"/>
</dbReference>
<dbReference type="GO" id="GO:0005737">
    <property type="term" value="C:cytoplasm"/>
    <property type="evidence" value="ECO:0007669"/>
    <property type="project" value="UniProtKB-SubCell"/>
</dbReference>
<evidence type="ECO:0000256" key="2">
    <source>
        <dbReference type="RuleBase" id="RU004355"/>
    </source>
</evidence>
<keyword evidence="1 2" id="KW-0269">Exonuclease</keyword>
<dbReference type="RefSeq" id="WP_044823997.1">
    <property type="nucleotide sequence ID" value="NZ_CP009687.1"/>
</dbReference>
<evidence type="ECO:0000259" key="4">
    <source>
        <dbReference type="Pfam" id="PF13742"/>
    </source>
</evidence>
<comment type="subcellular location">
    <subcellularLocation>
        <location evidence="1 2">Cytoplasm</location>
    </subcellularLocation>
</comment>
<evidence type="ECO:0000259" key="3">
    <source>
        <dbReference type="Pfam" id="PF02601"/>
    </source>
</evidence>
<dbReference type="InterPro" id="IPR025824">
    <property type="entry name" value="OB-fold_nuc-bd_dom"/>
</dbReference>
<keyword evidence="1" id="KW-0963">Cytoplasm</keyword>
<comment type="catalytic activity">
    <reaction evidence="1 2">
        <text>Exonucleolytic cleavage in either 5'- to 3'- or 3'- to 5'-direction to yield nucleoside 5'-phosphates.</text>
        <dbReference type="EC" id="3.1.11.6"/>
    </reaction>
</comment>
<dbReference type="STRING" id="84022.CACET_c18530"/>
<dbReference type="InterPro" id="IPR020579">
    <property type="entry name" value="Exonuc_VII_lsu_C"/>
</dbReference>
<sequence length="410" mass="46837">MEVKTLSVSEITQYIKRLLTSDPILCNIHVEGEISNFKLHSSGHIYFTLKDPYSRIPCVMFKSNADHLKISPKDGMKVVIKGYISLYERDGQYQLYVQEMKSAGLGNLHIAFQQLKDSLQKEGLFDAKYKKTLPFIPQKIGIITSPTGAAIRDLLSIIKRRFPKVNLSIFPVLVQGDQAAASIVKAIELCNTYEDIEVIILGRGGGSIEELWAFNEEVVARAIFHSRIPIISAVGHETDFTIADFVADVRAQTPSAAAELVLPQWRDVMETLNVLERRLLFSMNTRLSQEKQRLETIKNNYYFKYPLNSVYDQKQYIDQLYKNLNRAISQKIFLNKENLRNTVERLNSLNPLSIFSRGYAVVTDPQGKNIKSITEVQEDELIKIRLLDGSIMTKVMQVKKEDRSREKDKL</sequence>
<evidence type="ECO:0000313" key="5">
    <source>
        <dbReference type="EMBL" id="AKL95301.1"/>
    </source>
</evidence>
<organism evidence="5 6">
    <name type="scientific">Clostridium aceticum</name>
    <dbReference type="NCBI Taxonomy" id="84022"/>
    <lineage>
        <taxon>Bacteria</taxon>
        <taxon>Bacillati</taxon>
        <taxon>Bacillota</taxon>
        <taxon>Clostridia</taxon>
        <taxon>Eubacteriales</taxon>
        <taxon>Clostridiaceae</taxon>
        <taxon>Clostridium</taxon>
    </lineage>
</organism>
<dbReference type="AlphaFoldDB" id="A0A0D8IFZ3"/>
<dbReference type="OrthoDB" id="9802795at2"/>
<dbReference type="EMBL" id="CP009687">
    <property type="protein sequence ID" value="AKL95301.1"/>
    <property type="molecule type" value="Genomic_DNA"/>
</dbReference>
<dbReference type="PANTHER" id="PTHR30008">
    <property type="entry name" value="EXODEOXYRIBONUCLEASE 7 LARGE SUBUNIT"/>
    <property type="match status" value="1"/>
</dbReference>
<gene>
    <name evidence="1 5" type="primary">xseA</name>
    <name evidence="5" type="ORF">CACET_c18530</name>
</gene>
<keyword evidence="6" id="KW-1185">Reference proteome</keyword>
<dbReference type="Pfam" id="PF13742">
    <property type="entry name" value="tRNA_anti_2"/>
    <property type="match status" value="1"/>
</dbReference>
<dbReference type="GO" id="GO:0006308">
    <property type="term" value="P:DNA catabolic process"/>
    <property type="evidence" value="ECO:0007669"/>
    <property type="project" value="UniProtKB-UniRule"/>
</dbReference>
<comment type="similarity">
    <text evidence="1 2">Belongs to the XseA family.</text>
</comment>
<dbReference type="Pfam" id="PF02601">
    <property type="entry name" value="Exonuc_VII_L"/>
    <property type="match status" value="1"/>
</dbReference>
<dbReference type="PATRIC" id="fig|84022.5.peg.3310"/>
<dbReference type="InterPro" id="IPR003753">
    <property type="entry name" value="Exonuc_VII_L"/>
</dbReference>
<name>A0A0D8IFZ3_9CLOT</name>
<dbReference type="GO" id="GO:0003676">
    <property type="term" value="F:nucleic acid binding"/>
    <property type="evidence" value="ECO:0007669"/>
    <property type="project" value="InterPro"/>
</dbReference>